<name>A0AAV7MPP8_PLEWA</name>
<feature type="compositionally biased region" description="Polar residues" evidence="1">
    <location>
        <begin position="29"/>
        <end position="39"/>
    </location>
</feature>
<dbReference type="EMBL" id="JANPWB010000013">
    <property type="protein sequence ID" value="KAJ1105341.1"/>
    <property type="molecule type" value="Genomic_DNA"/>
</dbReference>
<evidence type="ECO:0000256" key="1">
    <source>
        <dbReference type="SAM" id="MobiDB-lite"/>
    </source>
</evidence>
<feature type="compositionally biased region" description="Polar residues" evidence="1">
    <location>
        <begin position="1"/>
        <end position="10"/>
    </location>
</feature>
<reference evidence="2" key="1">
    <citation type="journal article" date="2022" name="bioRxiv">
        <title>Sequencing and chromosome-scale assembly of the giantPleurodeles waltlgenome.</title>
        <authorList>
            <person name="Brown T."/>
            <person name="Elewa A."/>
            <person name="Iarovenko S."/>
            <person name="Subramanian E."/>
            <person name="Araus A.J."/>
            <person name="Petzold A."/>
            <person name="Susuki M."/>
            <person name="Suzuki K.-i.T."/>
            <person name="Hayashi T."/>
            <person name="Toyoda A."/>
            <person name="Oliveira C."/>
            <person name="Osipova E."/>
            <person name="Leigh N.D."/>
            <person name="Simon A."/>
            <person name="Yun M.H."/>
        </authorList>
    </citation>
    <scope>NUCLEOTIDE SEQUENCE</scope>
    <source>
        <strain evidence="2">20211129_DDA</strain>
        <tissue evidence="2">Liver</tissue>
    </source>
</reference>
<organism evidence="2 3">
    <name type="scientific">Pleurodeles waltl</name>
    <name type="common">Iberian ribbed newt</name>
    <dbReference type="NCBI Taxonomy" id="8319"/>
    <lineage>
        <taxon>Eukaryota</taxon>
        <taxon>Metazoa</taxon>
        <taxon>Chordata</taxon>
        <taxon>Craniata</taxon>
        <taxon>Vertebrata</taxon>
        <taxon>Euteleostomi</taxon>
        <taxon>Amphibia</taxon>
        <taxon>Batrachia</taxon>
        <taxon>Caudata</taxon>
        <taxon>Salamandroidea</taxon>
        <taxon>Salamandridae</taxon>
        <taxon>Pleurodelinae</taxon>
        <taxon>Pleurodeles</taxon>
    </lineage>
</organism>
<protein>
    <submittedName>
        <fullName evidence="2">Uncharacterized protein</fullName>
    </submittedName>
</protein>
<sequence>MAGLATQSRVISAEALPADSVDTKIEAAGTNQLSLTAVTQGPGIGTAEPRKEEKLASRRQEGHNQEGEESGIVGKQTSSRRREEDEEEPGRRTNFAVAREAERGTSTTLLEKRGTISRRPVDGMRGLLRPKRYDACVVGGTPQRLMPGNTGRALKAASLYWNRLALLPMPLGT</sequence>
<comment type="caution">
    <text evidence="2">The sequence shown here is derived from an EMBL/GenBank/DDBJ whole genome shotgun (WGS) entry which is preliminary data.</text>
</comment>
<proteinExistence type="predicted"/>
<dbReference type="AlphaFoldDB" id="A0AAV7MPP8"/>
<feature type="region of interest" description="Disordered" evidence="1">
    <location>
        <begin position="1"/>
        <end position="105"/>
    </location>
</feature>
<keyword evidence="3" id="KW-1185">Reference proteome</keyword>
<accession>A0AAV7MPP8</accession>
<evidence type="ECO:0000313" key="2">
    <source>
        <dbReference type="EMBL" id="KAJ1105341.1"/>
    </source>
</evidence>
<evidence type="ECO:0000313" key="3">
    <source>
        <dbReference type="Proteomes" id="UP001066276"/>
    </source>
</evidence>
<dbReference type="Proteomes" id="UP001066276">
    <property type="component" value="Chromosome 9"/>
</dbReference>
<gene>
    <name evidence="2" type="ORF">NDU88_002748</name>
</gene>
<feature type="compositionally biased region" description="Basic and acidic residues" evidence="1">
    <location>
        <begin position="48"/>
        <end position="66"/>
    </location>
</feature>